<dbReference type="InterPro" id="IPR007485">
    <property type="entry name" value="LPS_assembly_LptE"/>
</dbReference>
<dbReference type="EMBL" id="LR134533">
    <property type="protein sequence ID" value="VEJ49147.1"/>
    <property type="molecule type" value="Genomic_DNA"/>
</dbReference>
<evidence type="ECO:0000256" key="6">
    <source>
        <dbReference type="HAMAP-Rule" id="MF_01186"/>
    </source>
</evidence>
<evidence type="ECO:0000256" key="1">
    <source>
        <dbReference type="ARBA" id="ARBA00022729"/>
    </source>
</evidence>
<dbReference type="Proteomes" id="UP000272771">
    <property type="component" value="Chromosome"/>
</dbReference>
<dbReference type="Pfam" id="PF04390">
    <property type="entry name" value="LptE"/>
    <property type="match status" value="1"/>
</dbReference>
<dbReference type="HAMAP" id="MF_01186">
    <property type="entry name" value="LPS_assembly_LptE"/>
    <property type="match status" value="1"/>
</dbReference>
<dbReference type="GO" id="GO:0043165">
    <property type="term" value="P:Gram-negative-bacterium-type cell outer membrane assembly"/>
    <property type="evidence" value="ECO:0007669"/>
    <property type="project" value="UniProtKB-UniRule"/>
</dbReference>
<comment type="subcellular location">
    <subcellularLocation>
        <location evidence="6">Cell outer membrane</location>
        <topology evidence="6">Lipid-anchor</topology>
    </subcellularLocation>
</comment>
<organism evidence="7 8">
    <name type="scientific">Neisseria weaveri</name>
    <dbReference type="NCBI Taxonomy" id="28091"/>
    <lineage>
        <taxon>Bacteria</taxon>
        <taxon>Pseudomonadati</taxon>
        <taxon>Pseudomonadota</taxon>
        <taxon>Betaproteobacteria</taxon>
        <taxon>Neisseriales</taxon>
        <taxon>Neisseriaceae</taxon>
        <taxon>Neisseria</taxon>
    </lineage>
</organism>
<comment type="similarity">
    <text evidence="6">Belongs to the LptE lipoprotein family.</text>
</comment>
<keyword evidence="1 6" id="KW-0732">Signal</keyword>
<gene>
    <name evidence="6 7" type="primary">lptE</name>
    <name evidence="7" type="ORF">NCTC12742_00052</name>
</gene>
<dbReference type="GO" id="GO:0009279">
    <property type="term" value="C:cell outer membrane"/>
    <property type="evidence" value="ECO:0007669"/>
    <property type="project" value="UniProtKB-SubCell"/>
</dbReference>
<comment type="function">
    <text evidence="6">Together with LptD, is involved in the assembly of lipopolysaccharide (LPS) at the surface of the outer membrane. Required for the proper assembly of LptD. Binds LPS and may serve as the LPS recognition site at the outer membrane.</text>
</comment>
<proteinExistence type="inferred from homology"/>
<sequence length="159" mass="17616">MKKWIFLSVCSFALSACGFHLKGQGGLSSALPYHAWYVDGAQIDQALENALHRADGRAVSRAEAQASIVVQQVETRRDIYTITRAADINEYLLTLSVQAQAFHHGQPLGKPISVTVQRAMDYADGQVLGKQEEEALIWAEMRSDAAEQIVRRLSFLKAQ</sequence>
<keyword evidence="5 6" id="KW-0449">Lipoprotein</keyword>
<dbReference type="PROSITE" id="PS51257">
    <property type="entry name" value="PROKAR_LIPOPROTEIN"/>
    <property type="match status" value="1"/>
</dbReference>
<name>A0A448VHA4_9NEIS</name>
<reference evidence="7 8" key="1">
    <citation type="submission" date="2018-12" db="EMBL/GenBank/DDBJ databases">
        <authorList>
            <consortium name="Pathogen Informatics"/>
        </authorList>
    </citation>
    <scope>NUCLEOTIDE SEQUENCE [LARGE SCALE GENOMIC DNA]</scope>
    <source>
        <strain evidence="7 8">NCTC12742</strain>
    </source>
</reference>
<evidence type="ECO:0000256" key="3">
    <source>
        <dbReference type="ARBA" id="ARBA00023139"/>
    </source>
</evidence>
<keyword evidence="4 6" id="KW-0998">Cell outer membrane</keyword>
<protein>
    <recommendedName>
        <fullName evidence="6">LPS-assembly lipoprotein LptE</fullName>
    </recommendedName>
</protein>
<dbReference type="PANTHER" id="PTHR38098">
    <property type="entry name" value="LPS-ASSEMBLY LIPOPROTEIN LPTE"/>
    <property type="match status" value="1"/>
</dbReference>
<evidence type="ECO:0000313" key="8">
    <source>
        <dbReference type="Proteomes" id="UP000272771"/>
    </source>
</evidence>
<dbReference type="STRING" id="28091.SAMEA3174300_00708"/>
<dbReference type="Gene3D" id="3.30.160.150">
    <property type="entry name" value="Lipoprotein like domain"/>
    <property type="match status" value="1"/>
</dbReference>
<comment type="subunit">
    <text evidence="6">Component of the lipopolysaccharide transport and assembly complex. Interacts with LptD.</text>
</comment>
<evidence type="ECO:0000256" key="5">
    <source>
        <dbReference type="ARBA" id="ARBA00023288"/>
    </source>
</evidence>
<evidence type="ECO:0000256" key="2">
    <source>
        <dbReference type="ARBA" id="ARBA00023136"/>
    </source>
</evidence>
<evidence type="ECO:0000313" key="7">
    <source>
        <dbReference type="EMBL" id="VEJ49147.1"/>
    </source>
</evidence>
<dbReference type="PANTHER" id="PTHR38098:SF1">
    <property type="entry name" value="LPS-ASSEMBLY LIPOPROTEIN LPTE"/>
    <property type="match status" value="1"/>
</dbReference>
<evidence type="ECO:0000256" key="4">
    <source>
        <dbReference type="ARBA" id="ARBA00023237"/>
    </source>
</evidence>
<dbReference type="GO" id="GO:1990351">
    <property type="term" value="C:transporter complex"/>
    <property type="evidence" value="ECO:0007669"/>
    <property type="project" value="TreeGrafter"/>
</dbReference>
<keyword evidence="3 6" id="KW-0564">Palmitate</keyword>
<accession>A0A448VHA4</accession>
<dbReference type="RefSeq" id="WP_004284720.1">
    <property type="nucleotide sequence ID" value="NZ_CAUJRG010000003.1"/>
</dbReference>
<keyword evidence="2 6" id="KW-0472">Membrane</keyword>
<dbReference type="AlphaFoldDB" id="A0A448VHA4"/>
<keyword evidence="8" id="KW-1185">Reference proteome</keyword>
<dbReference type="OrthoDB" id="5298094at2"/>